<dbReference type="InterPro" id="IPR036388">
    <property type="entry name" value="WH-like_DNA-bd_sf"/>
</dbReference>
<accession>A0A2A5QPP7</accession>
<evidence type="ECO:0000256" key="2">
    <source>
        <dbReference type="ARBA" id="ARBA00023163"/>
    </source>
</evidence>
<dbReference type="InterPro" id="IPR056529">
    <property type="entry name" value="HVO_2928_N"/>
</dbReference>
<comment type="caution">
    <text evidence="5">The sequence shown here is derived from an EMBL/GenBank/DDBJ whole genome shotgun (WGS) entry which is preliminary data.</text>
</comment>
<keyword evidence="1" id="KW-0805">Transcription regulation</keyword>
<reference evidence="5 6" key="1">
    <citation type="submission" date="2017-09" db="EMBL/GenBank/DDBJ databases">
        <title>Genome sequences of Natrinema ejinorence JCM 13890T.</title>
        <authorList>
            <person name="Roh S.W."/>
            <person name="Kim Y.B."/>
            <person name="Kim J.Y."/>
        </authorList>
    </citation>
    <scope>NUCLEOTIDE SEQUENCE [LARGE SCALE GENOMIC DNA]</scope>
    <source>
        <strain evidence="5 6">JCM 13890</strain>
    </source>
</reference>
<keyword evidence="2" id="KW-0804">Transcription</keyword>
<dbReference type="PANTHER" id="PTHR34236:SF1">
    <property type="entry name" value="DIMETHYL SULFOXIDE REDUCTASE TRANSCRIPTIONAL ACTIVATOR"/>
    <property type="match status" value="1"/>
</dbReference>
<dbReference type="InterPro" id="IPR007050">
    <property type="entry name" value="HTH_bacterioopsin"/>
</dbReference>
<name>A0A2A5QPP7_9EURY</name>
<protein>
    <submittedName>
        <fullName evidence="5">Transcriptional regulator</fullName>
    </submittedName>
</protein>
<feature type="domain" description="HVO-2928 N-terminal" evidence="4">
    <location>
        <begin position="3"/>
        <end position="170"/>
    </location>
</feature>
<evidence type="ECO:0000259" key="3">
    <source>
        <dbReference type="Pfam" id="PF04967"/>
    </source>
</evidence>
<organism evidence="5 6">
    <name type="scientific">Natrinema ejinorense</name>
    <dbReference type="NCBI Taxonomy" id="373386"/>
    <lineage>
        <taxon>Archaea</taxon>
        <taxon>Methanobacteriati</taxon>
        <taxon>Methanobacteriota</taxon>
        <taxon>Stenosarchaea group</taxon>
        <taxon>Halobacteria</taxon>
        <taxon>Halobacteriales</taxon>
        <taxon>Natrialbaceae</taxon>
        <taxon>Natrinema</taxon>
    </lineage>
</organism>
<sequence>MREFVFTVTYDRGADPIADIFIDHPDVMSKSLTCTVTSDSIWHLDRITGPEDALQALDGVFLDPAHCNECLDAEHCQTSWEYEVLSRGTTSRTVYAYGTEADDCHSIPHLAATHIGEGLLYDTKRQGDQYTWRILMPDDANVGELYDAIQTELRDGLRLTLDHLSDPTHWGDDVVSLADVPYEQRELIKEAVARGYYETPREITTQELADELGLPQSTVQYRLARAEAWLATRFAKELI</sequence>
<evidence type="ECO:0000256" key="1">
    <source>
        <dbReference type="ARBA" id="ARBA00023015"/>
    </source>
</evidence>
<gene>
    <name evidence="5" type="ORF">CP557_20270</name>
</gene>
<evidence type="ECO:0000259" key="4">
    <source>
        <dbReference type="Pfam" id="PF24281"/>
    </source>
</evidence>
<dbReference type="RefSeq" id="WP_097381836.1">
    <property type="nucleotide sequence ID" value="NZ_NXNI01000002.1"/>
</dbReference>
<dbReference type="EMBL" id="NXNI01000002">
    <property type="protein sequence ID" value="PCR88818.1"/>
    <property type="molecule type" value="Genomic_DNA"/>
</dbReference>
<dbReference type="Pfam" id="PF04967">
    <property type="entry name" value="HTH_10"/>
    <property type="match status" value="1"/>
</dbReference>
<proteinExistence type="predicted"/>
<evidence type="ECO:0000313" key="5">
    <source>
        <dbReference type="EMBL" id="PCR88818.1"/>
    </source>
</evidence>
<dbReference type="OrthoDB" id="198846at2157"/>
<feature type="domain" description="HTH bat-type" evidence="3">
    <location>
        <begin position="184"/>
        <end position="230"/>
    </location>
</feature>
<dbReference type="Pfam" id="PF24281">
    <property type="entry name" value="HVO_2928_N"/>
    <property type="match status" value="1"/>
</dbReference>
<dbReference type="Gene3D" id="1.10.10.10">
    <property type="entry name" value="Winged helix-like DNA-binding domain superfamily/Winged helix DNA-binding domain"/>
    <property type="match status" value="1"/>
</dbReference>
<dbReference type="PANTHER" id="PTHR34236">
    <property type="entry name" value="DIMETHYL SULFOXIDE REDUCTASE TRANSCRIPTIONAL ACTIVATOR"/>
    <property type="match status" value="1"/>
</dbReference>
<dbReference type="AlphaFoldDB" id="A0A2A5QPP7"/>
<keyword evidence="6" id="KW-1185">Reference proteome</keyword>
<dbReference type="Proteomes" id="UP000219689">
    <property type="component" value="Unassembled WGS sequence"/>
</dbReference>
<evidence type="ECO:0000313" key="6">
    <source>
        <dbReference type="Proteomes" id="UP000219689"/>
    </source>
</evidence>